<reference evidence="3" key="1">
    <citation type="journal article" date="2019" name="Int. J. Syst. Evol. Microbiol.">
        <title>The Global Catalogue of Microorganisms (GCM) 10K type strain sequencing project: providing services to taxonomists for standard genome sequencing and annotation.</title>
        <authorList>
            <consortium name="The Broad Institute Genomics Platform"/>
            <consortium name="The Broad Institute Genome Sequencing Center for Infectious Disease"/>
            <person name="Wu L."/>
            <person name="Ma J."/>
        </authorList>
    </citation>
    <scope>NUCLEOTIDE SEQUENCE [LARGE SCALE GENOMIC DNA]</scope>
    <source>
        <strain evidence="3">CCM 8875</strain>
    </source>
</reference>
<keyword evidence="3" id="KW-1185">Reference proteome</keyword>
<feature type="compositionally biased region" description="Low complexity" evidence="1">
    <location>
        <begin position="259"/>
        <end position="270"/>
    </location>
</feature>
<evidence type="ECO:0000313" key="3">
    <source>
        <dbReference type="Proteomes" id="UP001597302"/>
    </source>
</evidence>
<gene>
    <name evidence="2" type="ORF">ACFQ5P_10980</name>
</gene>
<dbReference type="EMBL" id="JBHTOQ010000022">
    <property type="protein sequence ID" value="MFD1481816.1"/>
    <property type="molecule type" value="Genomic_DNA"/>
</dbReference>
<evidence type="ECO:0000313" key="2">
    <source>
        <dbReference type="EMBL" id="MFD1481816.1"/>
    </source>
</evidence>
<dbReference type="Proteomes" id="UP001597302">
    <property type="component" value="Unassembled WGS sequence"/>
</dbReference>
<feature type="compositionally biased region" description="Low complexity" evidence="1">
    <location>
        <begin position="80"/>
        <end position="97"/>
    </location>
</feature>
<feature type="compositionally biased region" description="Basic and acidic residues" evidence="1">
    <location>
        <begin position="162"/>
        <end position="172"/>
    </location>
</feature>
<comment type="caution">
    <text evidence="2">The sequence shown here is derived from an EMBL/GenBank/DDBJ whole genome shotgun (WGS) entry which is preliminary data.</text>
</comment>
<sequence>MAGGFLKGLVHGGLLGVVALAGLSLLVPLPGAQDRDGGAEPEVSAAVSVPAAADPTPAAPAPGPEPVAAKPAAPEPAAPEPAAREASPPAQAPAPAVDLSGGAAPDTGAVGLPVGSEFGRGGDIAPRLPAPQSASPRTLDDPVAVPAPASEPAPVALTADMIRPETLADDRMPAQALPQDGGTAPGLTVPQTAPEFGAGLQAPRAASVPDQGPGQDAAPLILPAHDDATPGDDATPTDTPEAEANVPPADGAPVPGLPSPSLDLSLPPDLTDLRRLERN</sequence>
<evidence type="ECO:0000256" key="1">
    <source>
        <dbReference type="SAM" id="MobiDB-lite"/>
    </source>
</evidence>
<feature type="compositionally biased region" description="Low complexity" evidence="1">
    <location>
        <begin position="142"/>
        <end position="156"/>
    </location>
</feature>
<protein>
    <submittedName>
        <fullName evidence="2">Uncharacterized protein</fullName>
    </submittedName>
</protein>
<feature type="region of interest" description="Disordered" evidence="1">
    <location>
        <begin position="32"/>
        <end position="279"/>
    </location>
</feature>
<name>A0ABW4DY52_9RHOB</name>
<feature type="compositionally biased region" description="Low complexity" evidence="1">
    <location>
        <begin position="231"/>
        <end position="244"/>
    </location>
</feature>
<proteinExistence type="predicted"/>
<feature type="compositionally biased region" description="Low complexity" evidence="1">
    <location>
        <begin position="40"/>
        <end position="56"/>
    </location>
</feature>
<dbReference type="RefSeq" id="WP_379106966.1">
    <property type="nucleotide sequence ID" value="NZ_JBHTOQ010000022.1"/>
</dbReference>
<accession>A0ABW4DY52</accession>
<organism evidence="2 3">
    <name type="scientific">Paracoccus nototheniae</name>
    <dbReference type="NCBI Taxonomy" id="2489002"/>
    <lineage>
        <taxon>Bacteria</taxon>
        <taxon>Pseudomonadati</taxon>
        <taxon>Pseudomonadota</taxon>
        <taxon>Alphaproteobacteria</taxon>
        <taxon>Rhodobacterales</taxon>
        <taxon>Paracoccaceae</taxon>
        <taxon>Paracoccus</taxon>
    </lineage>
</organism>